<dbReference type="Proteomes" id="UP001245370">
    <property type="component" value="Unassembled WGS sequence"/>
</dbReference>
<proteinExistence type="predicted"/>
<evidence type="ECO:0000313" key="4">
    <source>
        <dbReference type="Proteomes" id="UP001144397"/>
    </source>
</evidence>
<feature type="domain" description="DUF58" evidence="1">
    <location>
        <begin position="54"/>
        <end position="117"/>
    </location>
</feature>
<accession>A0A9W6FNS1</accession>
<name>A0A9W6FNS1_XANFL</name>
<dbReference type="EMBL" id="JAVDPY010000008">
    <property type="protein sequence ID" value="MDR6335556.1"/>
    <property type="molecule type" value="Genomic_DNA"/>
</dbReference>
<dbReference type="PANTHER" id="PTHR33608">
    <property type="entry name" value="BLL2464 PROTEIN"/>
    <property type="match status" value="1"/>
</dbReference>
<evidence type="ECO:0000313" key="5">
    <source>
        <dbReference type="Proteomes" id="UP001245370"/>
    </source>
</evidence>
<dbReference type="Proteomes" id="UP001144397">
    <property type="component" value="Unassembled WGS sequence"/>
</dbReference>
<dbReference type="InterPro" id="IPR002881">
    <property type="entry name" value="DUF58"/>
</dbReference>
<keyword evidence="5" id="KW-1185">Reference proteome</keyword>
<dbReference type="Pfam" id="PF01882">
    <property type="entry name" value="DUF58"/>
    <property type="match status" value="1"/>
</dbReference>
<dbReference type="GeneID" id="95765214"/>
<dbReference type="AlphaFoldDB" id="A0A9W6FNS1"/>
<sequence length="284" mass="30207">MVTAVLNAPGIRLVAAELLALRDTRLPRARHRPVTRRPGAVQARPAGSGMDLREIRAFAEGDDFRRIDPAATARTGTPHIRSFHEDRDDTMLLIADFRPAMLWGTGHSLRSVRGARALVRRGWEAAARHAVLAAISLDASGVAVAAVGAGVAQMGHISRMLADSHDRALATSQGMAESGSASLREALARAVAMVPSGAEVLIATGPDGIRPGDDVVLARLARQRRVRVLLPLDPLDMAPPTIPLPIHAGPERRLARLRPFDFAPLAARMAGLNVSIEVLPDDAG</sequence>
<dbReference type="PANTHER" id="PTHR33608:SF12">
    <property type="entry name" value="DUF58 DOMAIN-CONTAINING PROTEIN"/>
    <property type="match status" value="1"/>
</dbReference>
<evidence type="ECO:0000313" key="3">
    <source>
        <dbReference type="EMBL" id="MDR6335556.1"/>
    </source>
</evidence>
<reference evidence="3 5" key="2">
    <citation type="submission" date="2023-07" db="EMBL/GenBank/DDBJ databases">
        <title>Genomic Encyclopedia of Type Strains, Phase IV (KMG-IV): sequencing the most valuable type-strain genomes for metagenomic binning, comparative biology and taxonomic classification.</title>
        <authorList>
            <person name="Goeker M."/>
        </authorList>
    </citation>
    <scope>NUCLEOTIDE SEQUENCE [LARGE SCALE GENOMIC DNA]</scope>
    <source>
        <strain evidence="3 5">DSM 338</strain>
    </source>
</reference>
<evidence type="ECO:0000259" key="1">
    <source>
        <dbReference type="Pfam" id="PF01882"/>
    </source>
</evidence>
<comment type="caution">
    <text evidence="2">The sequence shown here is derived from an EMBL/GenBank/DDBJ whole genome shotgun (WGS) entry which is preliminary data.</text>
</comment>
<dbReference type="RefSeq" id="WP_281809489.1">
    <property type="nucleotide sequence ID" value="NZ_BSDO01000008.1"/>
</dbReference>
<reference evidence="2" key="1">
    <citation type="submission" date="2022-12" db="EMBL/GenBank/DDBJ databases">
        <title>Reference genome sequencing for broad-spectrum identification of bacterial and archaeal isolates by mass spectrometry.</title>
        <authorList>
            <person name="Sekiguchi Y."/>
            <person name="Tourlousse D.M."/>
        </authorList>
    </citation>
    <scope>NUCLEOTIDE SEQUENCE</scope>
    <source>
        <strain evidence="2">301</strain>
    </source>
</reference>
<evidence type="ECO:0000313" key="2">
    <source>
        <dbReference type="EMBL" id="GLI24767.1"/>
    </source>
</evidence>
<protein>
    <submittedName>
        <fullName evidence="3">Uncharacterized protein (DUF58 family)</fullName>
    </submittedName>
</protein>
<gene>
    <name evidence="3" type="ORF">GGQ86_004052</name>
    <name evidence="2" type="ORF">XFLAVUS301_44410</name>
</gene>
<organism evidence="2 4">
    <name type="scientific">Xanthobacter flavus</name>
    <dbReference type="NCBI Taxonomy" id="281"/>
    <lineage>
        <taxon>Bacteria</taxon>
        <taxon>Pseudomonadati</taxon>
        <taxon>Pseudomonadota</taxon>
        <taxon>Alphaproteobacteria</taxon>
        <taxon>Hyphomicrobiales</taxon>
        <taxon>Xanthobacteraceae</taxon>
        <taxon>Xanthobacter</taxon>
    </lineage>
</organism>
<dbReference type="EMBL" id="BSDO01000008">
    <property type="protein sequence ID" value="GLI24767.1"/>
    <property type="molecule type" value="Genomic_DNA"/>
</dbReference>